<dbReference type="InterPro" id="IPR001633">
    <property type="entry name" value="EAL_dom"/>
</dbReference>
<dbReference type="CDD" id="cd01948">
    <property type="entry name" value="EAL"/>
    <property type="match status" value="1"/>
</dbReference>
<dbReference type="GO" id="GO:0071111">
    <property type="term" value="F:cyclic-guanylate-specific phosphodiesterase activity"/>
    <property type="evidence" value="ECO:0007669"/>
    <property type="project" value="InterPro"/>
</dbReference>
<dbReference type="PRINTS" id="PR00103">
    <property type="entry name" value="CAMPKINASE"/>
</dbReference>
<dbReference type="Pfam" id="PF00563">
    <property type="entry name" value="EAL"/>
    <property type="match status" value="1"/>
</dbReference>
<sequence>MNYPTGATILKEGTTGECAYIIDKGLVEISVFRDGKKVVLAILSDGEIFGEMALISGDVRSANATALVPTSVSIICRPYVEEKLSQSDPIIAMMMKLLLARFHEARSKLLSLLCLSGVDEATRWNIVGDKEEHRVFLERFKFINDLQSALSRQQFVLHYQPILVLTEGRLVGFEALIRWNHPTMGEVSPNKFIDIAEDTREIIPIGYWVFETACSDLKKMRDTMGVRQDSAEPWMSINVSPIQINDPNLIEHFGEILVRVGIEPSAIKIELTESVLVECPKQTLLFIHEVRRLGIKVAVDDFGTGYSSLRYLHLFPIDILKIDHAFVANIFN</sequence>
<proteinExistence type="predicted"/>
<dbReference type="InterPro" id="IPR050706">
    <property type="entry name" value="Cyclic-di-GMP_PDE-like"/>
</dbReference>
<dbReference type="EMBL" id="QJPH01000551">
    <property type="protein sequence ID" value="PZN70554.1"/>
    <property type="molecule type" value="Genomic_DNA"/>
</dbReference>
<feature type="non-terminal residue" evidence="3">
    <location>
        <position position="332"/>
    </location>
</feature>
<comment type="caution">
    <text evidence="3">The sequence shown here is derived from an EMBL/GenBank/DDBJ whole genome shotgun (WGS) entry which is preliminary data.</text>
</comment>
<feature type="domain" description="Cyclic nucleotide-binding" evidence="1">
    <location>
        <begin position="1"/>
        <end position="101"/>
    </location>
</feature>
<dbReference type="SMART" id="SM00100">
    <property type="entry name" value="cNMP"/>
    <property type="match status" value="1"/>
</dbReference>
<reference evidence="3 4" key="1">
    <citation type="journal article" date="2018" name="Aquat. Microb. Ecol.">
        <title>Gammaproteobacterial methanotrophs dominate.</title>
        <authorList>
            <person name="Rissanen A.J."/>
            <person name="Saarenheimo J."/>
            <person name="Tiirola M."/>
            <person name="Peura S."/>
            <person name="Aalto S.L."/>
            <person name="Karvinen A."/>
            <person name="Nykanen H."/>
        </authorList>
    </citation>
    <scope>NUCLEOTIDE SEQUENCE [LARGE SCALE GENOMIC DNA]</scope>
    <source>
        <strain evidence="3">AMbin10</strain>
    </source>
</reference>
<dbReference type="InterPro" id="IPR000595">
    <property type="entry name" value="cNMP-bd_dom"/>
</dbReference>
<dbReference type="InterPro" id="IPR014710">
    <property type="entry name" value="RmlC-like_jellyroll"/>
</dbReference>
<dbReference type="Pfam" id="PF00027">
    <property type="entry name" value="cNMP_binding"/>
    <property type="match status" value="1"/>
</dbReference>
<dbReference type="InterPro" id="IPR018490">
    <property type="entry name" value="cNMP-bd_dom_sf"/>
</dbReference>
<dbReference type="CDD" id="cd00038">
    <property type="entry name" value="CAP_ED"/>
    <property type="match status" value="1"/>
</dbReference>
<evidence type="ECO:0000259" key="2">
    <source>
        <dbReference type="PROSITE" id="PS50883"/>
    </source>
</evidence>
<dbReference type="SUPFAM" id="SSF141868">
    <property type="entry name" value="EAL domain-like"/>
    <property type="match status" value="1"/>
</dbReference>
<dbReference type="PROSITE" id="PS50883">
    <property type="entry name" value="EAL"/>
    <property type="match status" value="1"/>
</dbReference>
<evidence type="ECO:0000313" key="3">
    <source>
        <dbReference type="EMBL" id="PZN70554.1"/>
    </source>
</evidence>
<evidence type="ECO:0008006" key="5">
    <source>
        <dbReference type="Google" id="ProtNLM"/>
    </source>
</evidence>
<feature type="domain" description="EAL" evidence="2">
    <location>
        <begin position="139"/>
        <end position="332"/>
    </location>
</feature>
<evidence type="ECO:0000259" key="1">
    <source>
        <dbReference type="PROSITE" id="PS50042"/>
    </source>
</evidence>
<evidence type="ECO:0000313" key="4">
    <source>
        <dbReference type="Proteomes" id="UP000249396"/>
    </source>
</evidence>
<accession>A0A2W4S9P5</accession>
<dbReference type="InterPro" id="IPR018488">
    <property type="entry name" value="cNMP-bd_CS"/>
</dbReference>
<name>A0A2W4S9P5_9GAMM</name>
<dbReference type="Gene3D" id="2.60.120.10">
    <property type="entry name" value="Jelly Rolls"/>
    <property type="match status" value="1"/>
</dbReference>
<protein>
    <recommendedName>
        <fullName evidence="5">EAL domain-containing protein</fullName>
    </recommendedName>
</protein>
<gene>
    <name evidence="3" type="ORF">DM484_28205</name>
</gene>
<dbReference type="Proteomes" id="UP000249396">
    <property type="component" value="Unassembled WGS sequence"/>
</dbReference>
<dbReference type="PROSITE" id="PS50042">
    <property type="entry name" value="CNMP_BINDING_3"/>
    <property type="match status" value="1"/>
</dbReference>
<dbReference type="PANTHER" id="PTHR33121:SF70">
    <property type="entry name" value="SIGNALING PROTEIN YKOW"/>
    <property type="match status" value="1"/>
</dbReference>
<dbReference type="SUPFAM" id="SSF51206">
    <property type="entry name" value="cAMP-binding domain-like"/>
    <property type="match status" value="1"/>
</dbReference>
<dbReference type="PANTHER" id="PTHR33121">
    <property type="entry name" value="CYCLIC DI-GMP PHOSPHODIESTERASE PDEF"/>
    <property type="match status" value="1"/>
</dbReference>
<dbReference type="PROSITE" id="PS00889">
    <property type="entry name" value="CNMP_BINDING_2"/>
    <property type="match status" value="1"/>
</dbReference>
<dbReference type="AlphaFoldDB" id="A0A2W4S9P5"/>
<dbReference type="InterPro" id="IPR035919">
    <property type="entry name" value="EAL_sf"/>
</dbReference>
<dbReference type="SMART" id="SM00052">
    <property type="entry name" value="EAL"/>
    <property type="match status" value="1"/>
</dbReference>
<dbReference type="Gene3D" id="3.20.20.450">
    <property type="entry name" value="EAL domain"/>
    <property type="match status" value="1"/>
</dbReference>
<organism evidence="3 4">
    <name type="scientific">Candidatus Methylumidiphilus alinenensis</name>
    <dbReference type="NCBI Taxonomy" id="2202197"/>
    <lineage>
        <taxon>Bacteria</taxon>
        <taxon>Pseudomonadati</taxon>
        <taxon>Pseudomonadota</taxon>
        <taxon>Gammaproteobacteria</taxon>
        <taxon>Methylococcales</taxon>
        <taxon>Candidatus Methylumidiphilus</taxon>
    </lineage>
</organism>